<dbReference type="CDD" id="cd00190">
    <property type="entry name" value="Tryp_SPc"/>
    <property type="match status" value="1"/>
</dbReference>
<dbReference type="SMART" id="SM00020">
    <property type="entry name" value="Tryp_SPc"/>
    <property type="match status" value="1"/>
</dbReference>
<dbReference type="Gene3D" id="2.40.10.10">
    <property type="entry name" value="Trypsin-like serine proteases"/>
    <property type="match status" value="1"/>
</dbReference>
<keyword evidence="5" id="KW-1185">Reference proteome</keyword>
<organism evidence="5 6">
    <name type="scientific">Drosophila suzukii</name>
    <name type="common">Spotted-wing drosophila fruit fly</name>
    <dbReference type="NCBI Taxonomy" id="28584"/>
    <lineage>
        <taxon>Eukaryota</taxon>
        <taxon>Metazoa</taxon>
        <taxon>Ecdysozoa</taxon>
        <taxon>Arthropoda</taxon>
        <taxon>Hexapoda</taxon>
        <taxon>Insecta</taxon>
        <taxon>Pterygota</taxon>
        <taxon>Neoptera</taxon>
        <taxon>Endopterygota</taxon>
        <taxon>Diptera</taxon>
        <taxon>Brachycera</taxon>
        <taxon>Muscomorpha</taxon>
        <taxon>Ephydroidea</taxon>
        <taxon>Drosophilidae</taxon>
        <taxon>Drosophila</taxon>
        <taxon>Sophophora</taxon>
    </lineage>
</organism>
<gene>
    <name evidence="6" type="primary">LOC108008256</name>
</gene>
<feature type="chain" id="PRO_5047159431" evidence="3">
    <location>
        <begin position="22"/>
        <end position="342"/>
    </location>
</feature>
<feature type="signal peptide" evidence="3">
    <location>
        <begin position="1"/>
        <end position="21"/>
    </location>
</feature>
<proteinExistence type="inferred from homology"/>
<dbReference type="InterPro" id="IPR001254">
    <property type="entry name" value="Trypsin_dom"/>
</dbReference>
<dbReference type="Pfam" id="PF00089">
    <property type="entry name" value="Trypsin"/>
    <property type="match status" value="1"/>
</dbReference>
<evidence type="ECO:0000259" key="4">
    <source>
        <dbReference type="PROSITE" id="PS50240"/>
    </source>
</evidence>
<accession>A0ABM4TML6</accession>
<keyword evidence="1" id="KW-1015">Disulfide bond</keyword>
<dbReference type="PROSITE" id="PS50240">
    <property type="entry name" value="TRYPSIN_DOM"/>
    <property type="match status" value="1"/>
</dbReference>
<evidence type="ECO:0000313" key="5">
    <source>
        <dbReference type="Proteomes" id="UP001652628"/>
    </source>
</evidence>
<protein>
    <submittedName>
        <fullName evidence="6">Phenoloxidase-activating factor 2-like</fullName>
    </submittedName>
</protein>
<dbReference type="PANTHER" id="PTHR24256">
    <property type="entry name" value="TRYPTASE-RELATED"/>
    <property type="match status" value="1"/>
</dbReference>
<sequence length="342" mass="38713">MPRYWALGALLLGCIISAVDLCEPPNRWVLKGRCANILGHFANELYDCCGDAYSNANTYLSTTTSQPPYKFFIPTVPTPSTKQLLNEYCGCENGNLLNFSMRMTEKHPWPAQYPWLIALFSNGTYFGVASLVAPGTVLTAAHLVMNKNADDIVVRAGDFDFLLRGVQFPPDERRVSRIRIHENFQYQTVENNVALLYLKSPFKLRKHIAPICLPAQGKSFEQKRCIIAGWGKRAVHPYTQFLDIQIKMDVPIVTRTFCQNQLRQTRLRMDYNLPDSLICAGGEKAKDACFFDGGSALFCRQENVPFRYDLAGVFSFGLCELENVPSTFTNLAMFGDWLYQHL</sequence>
<evidence type="ECO:0000256" key="2">
    <source>
        <dbReference type="ARBA" id="ARBA00024195"/>
    </source>
</evidence>
<comment type="similarity">
    <text evidence="2">Belongs to the peptidase S1 family. CLIP subfamily.</text>
</comment>
<dbReference type="GeneID" id="108008256"/>
<dbReference type="InterPro" id="IPR051487">
    <property type="entry name" value="Ser/Thr_Proteases_Immune/Dev"/>
</dbReference>
<dbReference type="Proteomes" id="UP001652628">
    <property type="component" value="Chromosome 2L"/>
</dbReference>
<reference evidence="5" key="1">
    <citation type="submission" date="2025-05" db="UniProtKB">
        <authorList>
            <consortium name="RefSeq"/>
        </authorList>
    </citation>
    <scope>NUCLEOTIDE SEQUENCE [LARGE SCALE GENOMIC DNA]</scope>
</reference>
<dbReference type="InterPro" id="IPR043504">
    <property type="entry name" value="Peptidase_S1_PA_chymotrypsin"/>
</dbReference>
<reference evidence="6" key="2">
    <citation type="submission" date="2025-08" db="UniProtKB">
        <authorList>
            <consortium name="RefSeq"/>
        </authorList>
    </citation>
    <scope>IDENTIFICATION</scope>
</reference>
<keyword evidence="3" id="KW-0732">Signal</keyword>
<name>A0ABM4TML6_DROSZ</name>
<evidence type="ECO:0000256" key="1">
    <source>
        <dbReference type="ARBA" id="ARBA00023157"/>
    </source>
</evidence>
<evidence type="ECO:0000256" key="3">
    <source>
        <dbReference type="SAM" id="SignalP"/>
    </source>
</evidence>
<evidence type="ECO:0000313" key="6">
    <source>
        <dbReference type="RefSeq" id="XP_070851213.1"/>
    </source>
</evidence>
<feature type="domain" description="Peptidase S1" evidence="4">
    <location>
        <begin position="96"/>
        <end position="342"/>
    </location>
</feature>
<dbReference type="InterPro" id="IPR009003">
    <property type="entry name" value="Peptidase_S1_PA"/>
</dbReference>
<dbReference type="RefSeq" id="XP_070851213.1">
    <property type="nucleotide sequence ID" value="XM_070995112.1"/>
</dbReference>
<dbReference type="SUPFAM" id="SSF50494">
    <property type="entry name" value="Trypsin-like serine proteases"/>
    <property type="match status" value="1"/>
</dbReference>